<evidence type="ECO:0000313" key="3">
    <source>
        <dbReference type="Proteomes" id="UP000251993"/>
    </source>
</evidence>
<accession>A0A344TFK5</accession>
<evidence type="ECO:0000256" key="1">
    <source>
        <dbReference type="SAM" id="Phobius"/>
    </source>
</evidence>
<gene>
    <name evidence="2" type="ORF">DR864_06610</name>
</gene>
<feature type="transmembrane region" description="Helical" evidence="1">
    <location>
        <begin position="171"/>
        <end position="196"/>
    </location>
</feature>
<name>A0A344TFK5_9BACT</name>
<keyword evidence="1" id="KW-1133">Transmembrane helix</keyword>
<dbReference type="KEGG" id="run:DR864_06610"/>
<sequence length="238" mass="27003">MNKLVHYFVPLWISIAFLVAIPAPFILISLFVRRESKNTQAKSAFLIIVFFFILYLSYIAVASYCDWFNEVSFPPRVLLLTTFPYAIFLFMVVGNTEIYKTILKNAALDNLVELHLFRLIGIFFILLALHQALPKPFAFIAGIGDMLTAISSIFVAKAIQNKKRYAKKLTFYWNIFGIIDILFTAIAANFLTKISIDTGAMGVDSLAFFPFCIIPAFAPPTIVFLHWGIFQKLKNFSA</sequence>
<feature type="transmembrane region" description="Helical" evidence="1">
    <location>
        <begin position="76"/>
        <end position="94"/>
    </location>
</feature>
<protein>
    <submittedName>
        <fullName evidence="2">Uncharacterized protein</fullName>
    </submittedName>
</protein>
<reference evidence="2 3" key="1">
    <citation type="submission" date="2018-07" db="EMBL/GenBank/DDBJ databases">
        <title>Genome sequencing of Runella.</title>
        <authorList>
            <person name="Baek M.-G."/>
            <person name="Yi H."/>
        </authorList>
    </citation>
    <scope>NUCLEOTIDE SEQUENCE [LARGE SCALE GENOMIC DNA]</scope>
    <source>
        <strain evidence="2 3">HYN0085</strain>
    </source>
</reference>
<keyword evidence="1" id="KW-0472">Membrane</keyword>
<proteinExistence type="predicted"/>
<feature type="transmembrane region" description="Helical" evidence="1">
    <location>
        <begin position="139"/>
        <end position="159"/>
    </location>
</feature>
<dbReference type="AlphaFoldDB" id="A0A344TFK5"/>
<keyword evidence="1" id="KW-0812">Transmembrane</keyword>
<dbReference type="RefSeq" id="WP_114066211.1">
    <property type="nucleotide sequence ID" value="NZ_CP030850.1"/>
</dbReference>
<keyword evidence="3" id="KW-1185">Reference proteome</keyword>
<feature type="transmembrane region" description="Helical" evidence="1">
    <location>
        <begin position="44"/>
        <end position="64"/>
    </location>
</feature>
<feature type="transmembrane region" description="Helical" evidence="1">
    <location>
        <begin position="12"/>
        <end position="32"/>
    </location>
</feature>
<dbReference type="Proteomes" id="UP000251993">
    <property type="component" value="Chromosome"/>
</dbReference>
<feature type="transmembrane region" description="Helical" evidence="1">
    <location>
        <begin position="208"/>
        <end position="230"/>
    </location>
</feature>
<dbReference type="EMBL" id="CP030850">
    <property type="protein sequence ID" value="AXE17426.1"/>
    <property type="molecule type" value="Genomic_DNA"/>
</dbReference>
<evidence type="ECO:0000313" key="2">
    <source>
        <dbReference type="EMBL" id="AXE17426.1"/>
    </source>
</evidence>
<feature type="transmembrane region" description="Helical" evidence="1">
    <location>
        <begin position="115"/>
        <end position="133"/>
    </location>
</feature>
<dbReference type="OrthoDB" id="949051at2"/>
<organism evidence="2 3">
    <name type="scientific">Runella rosea</name>
    <dbReference type="NCBI Taxonomy" id="2259595"/>
    <lineage>
        <taxon>Bacteria</taxon>
        <taxon>Pseudomonadati</taxon>
        <taxon>Bacteroidota</taxon>
        <taxon>Cytophagia</taxon>
        <taxon>Cytophagales</taxon>
        <taxon>Spirosomataceae</taxon>
        <taxon>Runella</taxon>
    </lineage>
</organism>